<organism evidence="2 3">
    <name type="scientific">Arabidopsis thaliana</name>
    <name type="common">Mouse-ear cress</name>
    <dbReference type="NCBI Taxonomy" id="3702"/>
    <lineage>
        <taxon>Eukaryota</taxon>
        <taxon>Viridiplantae</taxon>
        <taxon>Streptophyta</taxon>
        <taxon>Embryophyta</taxon>
        <taxon>Tracheophyta</taxon>
        <taxon>Spermatophyta</taxon>
        <taxon>Magnoliopsida</taxon>
        <taxon>eudicotyledons</taxon>
        <taxon>Gunneridae</taxon>
        <taxon>Pentapetalae</taxon>
        <taxon>rosids</taxon>
        <taxon>malvids</taxon>
        <taxon>Brassicales</taxon>
        <taxon>Brassicaceae</taxon>
        <taxon>Camelineae</taxon>
        <taxon>Arabidopsis</taxon>
    </lineage>
</organism>
<dbReference type="EMBL" id="LUHQ01000002">
    <property type="protein sequence ID" value="OAP11216.1"/>
    <property type="molecule type" value="Genomic_DNA"/>
</dbReference>
<protein>
    <submittedName>
        <fullName evidence="2">Uncharacterized protein</fullName>
    </submittedName>
</protein>
<feature type="transmembrane region" description="Helical" evidence="1">
    <location>
        <begin position="78"/>
        <end position="100"/>
    </location>
</feature>
<evidence type="ECO:0000313" key="2">
    <source>
        <dbReference type="EMBL" id="OAP11216.1"/>
    </source>
</evidence>
<name>A0A178VZG6_ARATH</name>
<keyword evidence="1" id="KW-0812">Transmembrane</keyword>
<dbReference type="AlphaFoldDB" id="A0A178VZG6"/>
<reference evidence="3" key="1">
    <citation type="journal article" date="2016" name="Proc. Natl. Acad. Sci. U.S.A.">
        <title>Chromosome-level assembly of Arabidopsis thaliana Ler reveals the extent of translocation and inversion polymorphisms.</title>
        <authorList>
            <person name="Zapata L."/>
            <person name="Ding J."/>
            <person name="Willing E.M."/>
            <person name="Hartwig B."/>
            <person name="Bezdan D."/>
            <person name="Jiao W.B."/>
            <person name="Patel V."/>
            <person name="Velikkakam James G."/>
            <person name="Koornneef M."/>
            <person name="Ossowski S."/>
            <person name="Schneeberger K."/>
        </authorList>
    </citation>
    <scope>NUCLEOTIDE SEQUENCE [LARGE SCALE GENOMIC DNA]</scope>
    <source>
        <strain evidence="3">cv. Landsberg erecta</strain>
    </source>
</reference>
<sequence length="202" mass="22903">MSLFSSPSSPWNRFSPIQGCSLAPPPTPRRPPSFSSSAILTVPKTVDDGRPRRDVVTLSPTMNNSSWMGHFSEMGLGFYIYWAYGAYGHAALYFFGLFRLNLLTSSLVERSISLPSSTLERHLPPFSSYLEKLFKSLAVMTSRAQRFVHSPFMAYEHFTSDLLQIREWKIDVQAINYEVPSKFRDVDSLAKSSFIPRIVTAY</sequence>
<gene>
    <name evidence="2" type="ordered locus">AXX17_At2g06760</name>
</gene>
<proteinExistence type="predicted"/>
<keyword evidence="1" id="KW-1133">Transmembrane helix</keyword>
<dbReference type="Proteomes" id="UP000078284">
    <property type="component" value="Chromosome 2"/>
</dbReference>
<comment type="caution">
    <text evidence="2">The sequence shown here is derived from an EMBL/GenBank/DDBJ whole genome shotgun (WGS) entry which is preliminary data.</text>
</comment>
<keyword evidence="1" id="KW-0472">Membrane</keyword>
<accession>A0A178VZG6</accession>
<evidence type="ECO:0000313" key="3">
    <source>
        <dbReference type="Proteomes" id="UP000078284"/>
    </source>
</evidence>
<evidence type="ECO:0000256" key="1">
    <source>
        <dbReference type="SAM" id="Phobius"/>
    </source>
</evidence>